<sequence length="166" mass="19086">MERLWLVRTQEYMSVVSLTVLVRNIPDSSSKEDPSKDSQSRVCQPTIRKLNKRQAPFITDQKGPNFDENLKGSPFITIRAFLWGTFCPLFGMWSRKPESDSNVELKKLFGGEENSATTGFYFGSVHFTDSSLKFEFYYSKKFSQIITSNFFITVKSSHIKSHLNSN</sequence>
<dbReference type="AlphaFoldDB" id="W9RZY0"/>
<protein>
    <submittedName>
        <fullName evidence="1">Uncharacterized protein</fullName>
    </submittedName>
</protein>
<proteinExistence type="predicted"/>
<evidence type="ECO:0000313" key="1">
    <source>
        <dbReference type="EMBL" id="EXC19640.1"/>
    </source>
</evidence>
<gene>
    <name evidence="1" type="ORF">L484_019390</name>
</gene>
<dbReference type="Proteomes" id="UP000030645">
    <property type="component" value="Unassembled WGS sequence"/>
</dbReference>
<evidence type="ECO:0000313" key="2">
    <source>
        <dbReference type="Proteomes" id="UP000030645"/>
    </source>
</evidence>
<name>W9RZY0_9ROSA</name>
<reference evidence="2" key="1">
    <citation type="submission" date="2013-01" db="EMBL/GenBank/DDBJ databases">
        <title>Draft Genome Sequence of a Mulberry Tree, Morus notabilis C.K. Schneid.</title>
        <authorList>
            <person name="He N."/>
            <person name="Zhao S."/>
        </authorList>
    </citation>
    <scope>NUCLEOTIDE SEQUENCE</scope>
</reference>
<organism evidence="1 2">
    <name type="scientific">Morus notabilis</name>
    <dbReference type="NCBI Taxonomy" id="981085"/>
    <lineage>
        <taxon>Eukaryota</taxon>
        <taxon>Viridiplantae</taxon>
        <taxon>Streptophyta</taxon>
        <taxon>Embryophyta</taxon>
        <taxon>Tracheophyta</taxon>
        <taxon>Spermatophyta</taxon>
        <taxon>Magnoliopsida</taxon>
        <taxon>eudicotyledons</taxon>
        <taxon>Gunneridae</taxon>
        <taxon>Pentapetalae</taxon>
        <taxon>rosids</taxon>
        <taxon>fabids</taxon>
        <taxon>Rosales</taxon>
        <taxon>Moraceae</taxon>
        <taxon>Moreae</taxon>
        <taxon>Morus</taxon>
    </lineage>
</organism>
<accession>W9RZY0</accession>
<keyword evidence="2" id="KW-1185">Reference proteome</keyword>
<dbReference type="EMBL" id="KE345879">
    <property type="protein sequence ID" value="EXC19640.1"/>
    <property type="molecule type" value="Genomic_DNA"/>
</dbReference>